<name>A0A9W8CPN2_9FUNG</name>
<evidence type="ECO:0000313" key="2">
    <source>
        <dbReference type="EMBL" id="KAJ1719278.1"/>
    </source>
</evidence>
<comment type="caution">
    <text evidence="2">The sequence shown here is derived from an EMBL/GenBank/DDBJ whole genome shotgun (WGS) entry which is preliminary data.</text>
</comment>
<evidence type="ECO:0000313" key="3">
    <source>
        <dbReference type="Proteomes" id="UP001149813"/>
    </source>
</evidence>
<accession>A0A9W8CPN2</accession>
<protein>
    <submittedName>
        <fullName evidence="2">Uncharacterized protein</fullName>
    </submittedName>
</protein>
<gene>
    <name evidence="2" type="ORF">LPJ53_005934</name>
</gene>
<keyword evidence="3" id="KW-1185">Reference proteome</keyword>
<dbReference type="EMBL" id="JANBOJ010000435">
    <property type="protein sequence ID" value="KAJ1719278.1"/>
    <property type="molecule type" value="Genomic_DNA"/>
</dbReference>
<dbReference type="OrthoDB" id="5521370at2759"/>
<reference evidence="2" key="1">
    <citation type="submission" date="2022-07" db="EMBL/GenBank/DDBJ databases">
        <title>Phylogenomic reconstructions and comparative analyses of Kickxellomycotina fungi.</title>
        <authorList>
            <person name="Reynolds N.K."/>
            <person name="Stajich J.E."/>
            <person name="Barry K."/>
            <person name="Grigoriev I.V."/>
            <person name="Crous P."/>
            <person name="Smith M.E."/>
        </authorList>
    </citation>
    <scope>NUCLEOTIDE SEQUENCE</scope>
    <source>
        <strain evidence="2">NBRC 32514</strain>
    </source>
</reference>
<feature type="region of interest" description="Disordered" evidence="1">
    <location>
        <begin position="321"/>
        <end position="344"/>
    </location>
</feature>
<feature type="compositionally biased region" description="Acidic residues" evidence="1">
    <location>
        <begin position="321"/>
        <end position="339"/>
    </location>
</feature>
<sequence length="632" mass="71375">MKATNAQRKQRQAHRQQTLSDTFGLLFRYLWGQAAPADSSNARQPSHADRLRQFQPLTAVCRQWREASLPIFYQSIVCSIRQKSRGGKGAVGYEKKTNLPLILGAGRHRRYVQRLVIDLVGDVAPNLPIALLSREGFDDLEWYEIDRLEINHWHGHLRRPGRYSQDALAQLNAYLLHRLPKLVSINYRSPDDQKYYTEFPLDCLLASRLSQLLEVRVHSGIAPRIGHSAFLPGLTTLRLDCPVLTDASNLPRFFAETLEHLQIGFSSADSLWDRFYACTGTMTVEFTRLRTLDLRYMLPLDSPRRRTMESRAKSLYRECDEEFTADEDSDEEGEEGDDDGVSRYGHAVPNTVRCAFPMLSQLRISRYPYAIGRVLRHFDLRLIPHICLRDVGRGWASLRPEHICGPAAGSVQVDLAARPGDVGWESWYQRWVNRVFSLGSGVTSLQLSAHMGSTRVSLPDIIGLTELRTLSLGLPLDLGVLPNLLTRLPHLLQLAVHVHPESSWDERNAGVIDGCMLDRLPVLNTSLQSLVAYVDPCGEPLAGGGKRRIGEHGEPGEIVCSAGRVSMVRPLEIEREMAWILARVPSLVEFQSESWTSSALAQCIDDILASLDSEHQNQFSHLQRLRYASWSY</sequence>
<dbReference type="AlphaFoldDB" id="A0A9W8CPN2"/>
<organism evidence="2 3">
    <name type="scientific">Coemansia erecta</name>
    <dbReference type="NCBI Taxonomy" id="147472"/>
    <lineage>
        <taxon>Eukaryota</taxon>
        <taxon>Fungi</taxon>
        <taxon>Fungi incertae sedis</taxon>
        <taxon>Zoopagomycota</taxon>
        <taxon>Kickxellomycotina</taxon>
        <taxon>Kickxellomycetes</taxon>
        <taxon>Kickxellales</taxon>
        <taxon>Kickxellaceae</taxon>
        <taxon>Coemansia</taxon>
    </lineage>
</organism>
<evidence type="ECO:0000256" key="1">
    <source>
        <dbReference type="SAM" id="MobiDB-lite"/>
    </source>
</evidence>
<proteinExistence type="predicted"/>
<dbReference type="Proteomes" id="UP001149813">
    <property type="component" value="Unassembled WGS sequence"/>
</dbReference>